<organism evidence="1 2">
    <name type="scientific">Dictyocaulus viviparus</name>
    <name type="common">Bovine lungworm</name>
    <dbReference type="NCBI Taxonomy" id="29172"/>
    <lineage>
        <taxon>Eukaryota</taxon>
        <taxon>Metazoa</taxon>
        <taxon>Ecdysozoa</taxon>
        <taxon>Nematoda</taxon>
        <taxon>Chromadorea</taxon>
        <taxon>Rhabditida</taxon>
        <taxon>Rhabditina</taxon>
        <taxon>Rhabditomorpha</taxon>
        <taxon>Strongyloidea</taxon>
        <taxon>Metastrongylidae</taxon>
        <taxon>Dictyocaulus</taxon>
    </lineage>
</organism>
<accession>A0A0D8Y2C0</accession>
<name>A0A0D8Y2C0_DICVI</name>
<keyword evidence="2" id="KW-1185">Reference proteome</keyword>
<protein>
    <submittedName>
        <fullName evidence="1">Uncharacterized protein</fullName>
    </submittedName>
</protein>
<evidence type="ECO:0000313" key="1">
    <source>
        <dbReference type="EMBL" id="KJH51023.1"/>
    </source>
</evidence>
<dbReference type="Proteomes" id="UP000053766">
    <property type="component" value="Unassembled WGS sequence"/>
</dbReference>
<sequence length="46" mass="5465">MRAKIFIQVTSSRVIWRKSLLKFHKISIDNEKRSTEISVSEEKEES</sequence>
<dbReference type="EMBL" id="KN716192">
    <property type="protein sequence ID" value="KJH51023.1"/>
    <property type="molecule type" value="Genomic_DNA"/>
</dbReference>
<reference evidence="2" key="2">
    <citation type="journal article" date="2016" name="Sci. Rep.">
        <title>Dictyocaulus viviparus genome, variome and transcriptome elucidate lungworm biology and support future intervention.</title>
        <authorList>
            <person name="McNulty S.N."/>
            <person name="Strube C."/>
            <person name="Rosa B.A."/>
            <person name="Martin J.C."/>
            <person name="Tyagi R."/>
            <person name="Choi Y.J."/>
            <person name="Wang Q."/>
            <person name="Hallsworth Pepin K."/>
            <person name="Zhang X."/>
            <person name="Ozersky P."/>
            <person name="Wilson R.K."/>
            <person name="Sternberg P.W."/>
            <person name="Gasser R.B."/>
            <person name="Mitreva M."/>
        </authorList>
    </citation>
    <scope>NUCLEOTIDE SEQUENCE [LARGE SCALE GENOMIC DNA]</scope>
    <source>
        <strain evidence="2">HannoverDv2000</strain>
    </source>
</reference>
<evidence type="ECO:0000313" key="2">
    <source>
        <dbReference type="Proteomes" id="UP000053766"/>
    </source>
</evidence>
<gene>
    <name evidence="1" type="ORF">DICVIV_02784</name>
</gene>
<proteinExistence type="predicted"/>
<reference evidence="1 2" key="1">
    <citation type="submission" date="2013-11" db="EMBL/GenBank/DDBJ databases">
        <title>Draft genome of the bovine lungworm Dictyocaulus viviparus.</title>
        <authorList>
            <person name="Mitreva M."/>
        </authorList>
    </citation>
    <scope>NUCLEOTIDE SEQUENCE [LARGE SCALE GENOMIC DNA]</scope>
    <source>
        <strain evidence="1 2">HannoverDv2000</strain>
    </source>
</reference>
<dbReference type="AlphaFoldDB" id="A0A0D8Y2C0"/>